<feature type="compositionally biased region" description="Basic and acidic residues" evidence="1">
    <location>
        <begin position="49"/>
        <end position="65"/>
    </location>
</feature>
<protein>
    <submittedName>
        <fullName evidence="2">Uncharacterized protein</fullName>
    </submittedName>
</protein>
<proteinExistence type="predicted"/>
<organism evidence="2">
    <name type="scientific">marine sediment metagenome</name>
    <dbReference type="NCBI Taxonomy" id="412755"/>
    <lineage>
        <taxon>unclassified sequences</taxon>
        <taxon>metagenomes</taxon>
        <taxon>ecological metagenomes</taxon>
    </lineage>
</organism>
<dbReference type="AlphaFoldDB" id="X1S4C6"/>
<feature type="region of interest" description="Disordered" evidence="1">
    <location>
        <begin position="48"/>
        <end position="69"/>
    </location>
</feature>
<reference evidence="2" key="1">
    <citation type="journal article" date="2014" name="Front. Microbiol.">
        <title>High frequency of phylogenetically diverse reductive dehalogenase-homologous genes in deep subseafloor sedimentary metagenomes.</title>
        <authorList>
            <person name="Kawai M."/>
            <person name="Futagami T."/>
            <person name="Toyoda A."/>
            <person name="Takaki Y."/>
            <person name="Nishi S."/>
            <person name="Hori S."/>
            <person name="Arai W."/>
            <person name="Tsubouchi T."/>
            <person name="Morono Y."/>
            <person name="Uchiyama I."/>
            <person name="Ito T."/>
            <person name="Fujiyama A."/>
            <person name="Inagaki F."/>
            <person name="Takami H."/>
        </authorList>
    </citation>
    <scope>NUCLEOTIDE SEQUENCE</scope>
    <source>
        <strain evidence="2">Expedition CK06-06</strain>
    </source>
</reference>
<feature type="non-terminal residue" evidence="2">
    <location>
        <position position="1"/>
    </location>
</feature>
<dbReference type="EMBL" id="BARW01012862">
    <property type="protein sequence ID" value="GAI73971.1"/>
    <property type="molecule type" value="Genomic_DNA"/>
</dbReference>
<sequence>EKETAEVSFYTLGHQGLVFWAICTNLPQEEAIAHANSIGPTGISSRWQLSEDKFPDGKDNPHDCPDNPGSKHYLLNC</sequence>
<comment type="caution">
    <text evidence="2">The sequence shown here is derived from an EMBL/GenBank/DDBJ whole genome shotgun (WGS) entry which is preliminary data.</text>
</comment>
<evidence type="ECO:0000256" key="1">
    <source>
        <dbReference type="SAM" id="MobiDB-lite"/>
    </source>
</evidence>
<evidence type="ECO:0000313" key="2">
    <source>
        <dbReference type="EMBL" id="GAI73971.1"/>
    </source>
</evidence>
<accession>X1S4C6</accession>
<name>X1S4C6_9ZZZZ</name>
<gene>
    <name evidence="2" type="ORF">S12H4_23963</name>
</gene>